<dbReference type="Pfam" id="PF00005">
    <property type="entry name" value="ABC_tran"/>
    <property type="match status" value="1"/>
</dbReference>
<feature type="region of interest" description="Disordered" evidence="4">
    <location>
        <begin position="280"/>
        <end position="299"/>
    </location>
</feature>
<comment type="caution">
    <text evidence="6">The sequence shown here is derived from an EMBL/GenBank/DDBJ whole genome shotgun (WGS) entry which is preliminary data.</text>
</comment>
<gene>
    <name evidence="6" type="ORF">GTW09_12155</name>
</gene>
<dbReference type="PROSITE" id="PS50893">
    <property type="entry name" value="ABC_TRANSPORTER_2"/>
    <property type="match status" value="1"/>
</dbReference>
<accession>A0A6L9MX99</accession>
<dbReference type="SMART" id="SM00382">
    <property type="entry name" value="AAA"/>
    <property type="match status" value="1"/>
</dbReference>
<sequence length="404" mass="43608">MNLSLNVALHGRIEGEATFCETSRFIGITGPSGAGKSSFLRCIAGFEKEAKVRASWPSQIASKEAQLKIGIVFQQPLLFPHVNVQGNLGLARRHASKNAISIEEALTGCCCSHLVHKSIDSLSGGEAQRVAIARALVNGPDILLLDESLSAIDSQTRRKIYRFLHKLCASSLLTCLVVSHDIDDLLLFSDELVYIHNGNIAAVGEVNNVIQAMFQYGGMESMETPSAVIDAVVEHLIEPEAGKIAEPDSSLNIANKVYSVMALGQRLYVSEKSLTPVSAYSHTSSESKDAENKPLTNGQPVRISIKASDVSIDTNVSGTSEQTTSSILNALTCHIGDITFFDSHQQGRVLLTLGIQDTSAQGSDNDKNGSQIHQEPLYAVISALSFHRLALERNMPVVARFKLL</sequence>
<dbReference type="InterPro" id="IPR050093">
    <property type="entry name" value="ABC_SmlMolc_Importer"/>
</dbReference>
<evidence type="ECO:0000256" key="4">
    <source>
        <dbReference type="SAM" id="MobiDB-lite"/>
    </source>
</evidence>
<protein>
    <submittedName>
        <fullName evidence="6">ATP-binding cassette domain-containing protein</fullName>
    </submittedName>
</protein>
<dbReference type="Proteomes" id="UP000478837">
    <property type="component" value="Unassembled WGS sequence"/>
</dbReference>
<keyword evidence="7" id="KW-1185">Reference proteome</keyword>
<dbReference type="AlphaFoldDB" id="A0A6L9MX99"/>
<proteinExistence type="predicted"/>
<dbReference type="InterPro" id="IPR027417">
    <property type="entry name" value="P-loop_NTPase"/>
</dbReference>
<organism evidence="6 7">
    <name type="scientific">Alteromonas hispanica</name>
    <dbReference type="NCBI Taxonomy" id="315421"/>
    <lineage>
        <taxon>Bacteria</taxon>
        <taxon>Pseudomonadati</taxon>
        <taxon>Pseudomonadota</taxon>
        <taxon>Gammaproteobacteria</taxon>
        <taxon>Alteromonadales</taxon>
        <taxon>Alteromonadaceae</taxon>
        <taxon>Alteromonas/Salinimonas group</taxon>
        <taxon>Alteromonas</taxon>
    </lineage>
</organism>
<dbReference type="InterPro" id="IPR003593">
    <property type="entry name" value="AAA+_ATPase"/>
</dbReference>
<keyword evidence="1" id="KW-0813">Transport</keyword>
<name>A0A6L9MX99_9ALTE</name>
<dbReference type="PANTHER" id="PTHR42781">
    <property type="entry name" value="SPERMIDINE/PUTRESCINE IMPORT ATP-BINDING PROTEIN POTA"/>
    <property type="match status" value="1"/>
</dbReference>
<feature type="domain" description="ABC transporter" evidence="5">
    <location>
        <begin position="3"/>
        <end position="222"/>
    </location>
</feature>
<keyword evidence="2" id="KW-0547">Nucleotide-binding</keyword>
<dbReference type="PANTHER" id="PTHR42781:SF4">
    <property type="entry name" value="SPERMIDINE_PUTRESCINE IMPORT ATP-BINDING PROTEIN POTA"/>
    <property type="match status" value="1"/>
</dbReference>
<dbReference type="GO" id="GO:0016887">
    <property type="term" value="F:ATP hydrolysis activity"/>
    <property type="evidence" value="ECO:0007669"/>
    <property type="project" value="InterPro"/>
</dbReference>
<dbReference type="SUPFAM" id="SSF52540">
    <property type="entry name" value="P-loop containing nucleoside triphosphate hydrolases"/>
    <property type="match status" value="1"/>
</dbReference>
<evidence type="ECO:0000256" key="1">
    <source>
        <dbReference type="ARBA" id="ARBA00022448"/>
    </source>
</evidence>
<dbReference type="Gene3D" id="3.40.50.300">
    <property type="entry name" value="P-loop containing nucleotide triphosphate hydrolases"/>
    <property type="match status" value="1"/>
</dbReference>
<evidence type="ECO:0000313" key="6">
    <source>
        <dbReference type="EMBL" id="NDW22280.1"/>
    </source>
</evidence>
<evidence type="ECO:0000259" key="5">
    <source>
        <dbReference type="PROSITE" id="PS50893"/>
    </source>
</evidence>
<dbReference type="PROSITE" id="PS00211">
    <property type="entry name" value="ABC_TRANSPORTER_1"/>
    <property type="match status" value="1"/>
</dbReference>
<reference evidence="6 7" key="1">
    <citation type="submission" date="2020-01" db="EMBL/GenBank/DDBJ databases">
        <title>Genomes of bacteria type strains.</title>
        <authorList>
            <person name="Chen J."/>
            <person name="Zhu S."/>
            <person name="Yang J."/>
        </authorList>
    </citation>
    <scope>NUCLEOTIDE SEQUENCE [LARGE SCALE GENOMIC DNA]</scope>
    <source>
        <strain evidence="6 7">LMG 22958</strain>
    </source>
</reference>
<evidence type="ECO:0000256" key="3">
    <source>
        <dbReference type="ARBA" id="ARBA00022840"/>
    </source>
</evidence>
<keyword evidence="3 6" id="KW-0067">ATP-binding</keyword>
<dbReference type="Gene3D" id="2.40.50.100">
    <property type="match status" value="1"/>
</dbReference>
<dbReference type="InterPro" id="IPR017871">
    <property type="entry name" value="ABC_transporter-like_CS"/>
</dbReference>
<evidence type="ECO:0000313" key="7">
    <source>
        <dbReference type="Proteomes" id="UP000478837"/>
    </source>
</evidence>
<dbReference type="GO" id="GO:0005524">
    <property type="term" value="F:ATP binding"/>
    <property type="evidence" value="ECO:0007669"/>
    <property type="project" value="UniProtKB-KW"/>
</dbReference>
<dbReference type="EMBL" id="JAAAWP010000007">
    <property type="protein sequence ID" value="NDW22280.1"/>
    <property type="molecule type" value="Genomic_DNA"/>
</dbReference>
<evidence type="ECO:0000256" key="2">
    <source>
        <dbReference type="ARBA" id="ARBA00022741"/>
    </source>
</evidence>
<dbReference type="InterPro" id="IPR003439">
    <property type="entry name" value="ABC_transporter-like_ATP-bd"/>
</dbReference>